<proteinExistence type="predicted"/>
<feature type="signal peptide" evidence="3">
    <location>
        <begin position="1"/>
        <end position="16"/>
    </location>
</feature>
<evidence type="ECO:0000313" key="4">
    <source>
        <dbReference type="EMBL" id="KAJ3142011.1"/>
    </source>
</evidence>
<keyword evidence="2" id="KW-0812">Transmembrane</keyword>
<accession>A0AAD5TAN5</accession>
<dbReference type="EMBL" id="JADGJH010000020">
    <property type="protein sequence ID" value="KAJ3142011.1"/>
    <property type="molecule type" value="Genomic_DNA"/>
</dbReference>
<feature type="region of interest" description="Disordered" evidence="1">
    <location>
        <begin position="248"/>
        <end position="269"/>
    </location>
</feature>
<dbReference type="AlphaFoldDB" id="A0AAD5TAN5"/>
<feature type="transmembrane region" description="Helical" evidence="2">
    <location>
        <begin position="182"/>
        <end position="201"/>
    </location>
</feature>
<keyword evidence="2" id="KW-0472">Membrane</keyword>
<evidence type="ECO:0000313" key="5">
    <source>
        <dbReference type="Proteomes" id="UP001211907"/>
    </source>
</evidence>
<keyword evidence="3" id="KW-0732">Signal</keyword>
<gene>
    <name evidence="4" type="ORF">HK100_003874</name>
</gene>
<evidence type="ECO:0000256" key="1">
    <source>
        <dbReference type="SAM" id="MobiDB-lite"/>
    </source>
</evidence>
<protein>
    <submittedName>
        <fullName evidence="4">Uncharacterized protein</fullName>
    </submittedName>
</protein>
<evidence type="ECO:0000256" key="3">
    <source>
        <dbReference type="SAM" id="SignalP"/>
    </source>
</evidence>
<feature type="transmembrane region" description="Helical" evidence="2">
    <location>
        <begin position="132"/>
        <end position="151"/>
    </location>
</feature>
<comment type="caution">
    <text evidence="4">The sequence shown here is derived from an EMBL/GenBank/DDBJ whole genome shotgun (WGS) entry which is preliminary data.</text>
</comment>
<evidence type="ECO:0000256" key="2">
    <source>
        <dbReference type="SAM" id="Phobius"/>
    </source>
</evidence>
<feature type="chain" id="PRO_5042107856" evidence="3">
    <location>
        <begin position="17"/>
        <end position="307"/>
    </location>
</feature>
<feature type="compositionally biased region" description="Polar residues" evidence="1">
    <location>
        <begin position="257"/>
        <end position="269"/>
    </location>
</feature>
<feature type="transmembrane region" description="Helical" evidence="2">
    <location>
        <begin position="46"/>
        <end position="69"/>
    </location>
</feature>
<sequence length="307" mass="34003">MTQIVLTFVLMPLVEASLAILDCRSVMGRNVDFQAPDTVCFTGNHLSAAVFAILVLVLLLGIYPGAIAWKLHKIYKSGNIKYEGDDKTITIIDELNMTLYGDFRRSYFFIGPILIWERGALVLLFKLLNGKVYALGFSYICILAVPYLFGIEAYMNREICLCWLVLMALNLSTLEYDLNIEGIVTFILILPAALHLLRWGFSAYKSKNKNIDSNMEQSLNGSLMKKRGSMFEGKKGSEKGDSIENLSVRKGSRKGNGASSSAVQSAKESFAQGTVVNIVRSSSMLVVRKRENSVKEVFPAAPSQQLG</sequence>
<keyword evidence="2" id="KW-1133">Transmembrane helix</keyword>
<reference evidence="4" key="1">
    <citation type="submission" date="2020-05" db="EMBL/GenBank/DDBJ databases">
        <title>Phylogenomic resolution of chytrid fungi.</title>
        <authorList>
            <person name="Stajich J.E."/>
            <person name="Amses K."/>
            <person name="Simmons R."/>
            <person name="Seto K."/>
            <person name="Myers J."/>
            <person name="Bonds A."/>
            <person name="Quandt C.A."/>
            <person name="Barry K."/>
            <person name="Liu P."/>
            <person name="Grigoriev I."/>
            <person name="Longcore J.E."/>
            <person name="James T.Y."/>
        </authorList>
    </citation>
    <scope>NUCLEOTIDE SEQUENCE</scope>
    <source>
        <strain evidence="4">JEL0513</strain>
    </source>
</reference>
<dbReference type="Proteomes" id="UP001211907">
    <property type="component" value="Unassembled WGS sequence"/>
</dbReference>
<organism evidence="4 5">
    <name type="scientific">Physocladia obscura</name>
    <dbReference type="NCBI Taxonomy" id="109957"/>
    <lineage>
        <taxon>Eukaryota</taxon>
        <taxon>Fungi</taxon>
        <taxon>Fungi incertae sedis</taxon>
        <taxon>Chytridiomycota</taxon>
        <taxon>Chytridiomycota incertae sedis</taxon>
        <taxon>Chytridiomycetes</taxon>
        <taxon>Chytridiales</taxon>
        <taxon>Chytriomycetaceae</taxon>
        <taxon>Physocladia</taxon>
    </lineage>
</organism>
<feature type="transmembrane region" description="Helical" evidence="2">
    <location>
        <begin position="107"/>
        <end position="126"/>
    </location>
</feature>
<keyword evidence="5" id="KW-1185">Reference proteome</keyword>
<name>A0AAD5TAN5_9FUNG</name>